<dbReference type="PANTHER" id="PTHR38690:SF1">
    <property type="entry name" value="PROTEASE"/>
    <property type="match status" value="1"/>
</dbReference>
<organism evidence="4 5">
    <name type="scientific">Pseudoxanthomonas japonensis</name>
    <dbReference type="NCBI Taxonomy" id="69284"/>
    <lineage>
        <taxon>Bacteria</taxon>
        <taxon>Pseudomonadati</taxon>
        <taxon>Pseudomonadota</taxon>
        <taxon>Gammaproteobacteria</taxon>
        <taxon>Lysobacterales</taxon>
        <taxon>Lysobacteraceae</taxon>
        <taxon>Pseudoxanthomonas</taxon>
    </lineage>
</organism>
<dbReference type="Pfam" id="PF13116">
    <property type="entry name" value="YhdP"/>
    <property type="match status" value="1"/>
</dbReference>
<gene>
    <name evidence="4" type="ORF">CSC78_09005</name>
</gene>
<keyword evidence="2" id="KW-0472">Membrane</keyword>
<feature type="transmembrane region" description="Helical" evidence="2">
    <location>
        <begin position="16"/>
        <end position="38"/>
    </location>
</feature>
<dbReference type="EMBL" id="PDWW01000010">
    <property type="protein sequence ID" value="KAF1725347.1"/>
    <property type="molecule type" value="Genomic_DNA"/>
</dbReference>
<keyword evidence="2" id="KW-1133">Transmembrane helix</keyword>
<dbReference type="RefSeq" id="WP_162337582.1">
    <property type="nucleotide sequence ID" value="NZ_JBHSRQ010000013.1"/>
</dbReference>
<keyword evidence="5" id="KW-1185">Reference proteome</keyword>
<name>A0ABQ6ZHL8_9GAMM</name>
<feature type="domain" description="YhdP central" evidence="3">
    <location>
        <begin position="11"/>
        <end position="1255"/>
    </location>
</feature>
<reference evidence="4 5" key="1">
    <citation type="submission" date="2017-10" db="EMBL/GenBank/DDBJ databases">
        <title>Whole genome sequencing of members of genus Pseudoxanthomonas.</title>
        <authorList>
            <person name="Kumar S."/>
            <person name="Bansal K."/>
            <person name="Kaur A."/>
            <person name="Patil P."/>
            <person name="Sharma S."/>
            <person name="Patil P.B."/>
        </authorList>
    </citation>
    <scope>NUCLEOTIDE SEQUENCE [LARGE SCALE GENOMIC DNA]</scope>
    <source>
        <strain evidence="4 5">DSM 17109</strain>
    </source>
</reference>
<evidence type="ECO:0000256" key="1">
    <source>
        <dbReference type="SAM" id="MobiDB-lite"/>
    </source>
</evidence>
<protein>
    <submittedName>
        <fullName evidence="4">TIGR02099 family protein</fullName>
    </submittedName>
</protein>
<feature type="region of interest" description="Disordered" evidence="1">
    <location>
        <begin position="1250"/>
        <end position="1278"/>
    </location>
</feature>
<sequence>MPTPLRRRLRLARRGAVYGIAVVLVCMAVVLGIASQVLPLAERHPDRVAAWLSERAGRPVAFDAVKTQWTRRGPLLQLDGLRLGEGDSGVRIGQAEVLVSMYGGLLPGRSFTELRLRGLSLTLQRGDDGKWAVRGLPGQQQSTEDPLRSLEGLGELQVIDGKLAIVAPSLGWDIRLPEIDLRLRVDGDRVRAGTRAWIRKDAAPLNVAVDFDRKAGDGRAYLDVSAEDIGAWSPLLRYAGVVAESGNGRVQAWTELRKHRVVLVTADARLRQVGLQGAPLPDSATPTRIAFDQIEGRLRWRLVSGGWRLDAPQLRVGTAPAVQTLDGLVLAGGERYALLADQVDAAPLFSVLGLSDKVDAGLRRWLVQAQPGARLARLTLAGRKDGGLHAEGQLRDIAFKAVGDAPGLSGLAGDFDGDADGFRLTLDPASDMRFDWPSGFAVVHDVRLQGDVLGWREGAGWRVGTSALHVQGKDYAADVRGGMWFQGDGTRPWIDLAADLADAPVPVAKGFWIHHKMPKAAVDWLNGALVGGTVRNGRAIVSGDLDDWPFTDRNGRFEAVAHIEHGQFKFQPDWPQLEQVDADIAFIGNGFELKGRGALAGVAIPAFQAGIADFGDGDLKIAARTDTDSGRLLALLRQSPLHKTYGDTLDHLQAKGPVTATFDLLQPLHADEQARRTLAGTVDLKGTQLSETRWDLVFDNVRGKAKYDDGGFASGPLQVVHEGQPGVLGLRAGSGTRDRTQAFEADLSAMVDADRLLDRAPEMAWLKPYMEGRSSWTVGVSIPRTASGAPEAPTQLSLTSDLVGTSMSLPAPMRKAAPTPLATTVRAPLPIGSGEIDVAFGDLLALRARSTNGQTGVRVVLGSDVVKDAPPSSGLVATGRTGALDAMEWITVARGGGGEGDGLALRHIDVTAERLLMIGSVFPDTRLQLAPAQQALAVSLDGDALSGALLVPDAKGAPIAGKLARVHWRKAPVEGAPTAGPGARSATDDIDPAAVPPLSLDVEDLRFGDARLGTAKLRTRQQADGLHVDQLQLRSPGQQIDVHGQWTGTGAAARTRFAAEVKSENFGVLFDDLGLGDRVGGGHGQITADAGWPGSPAAFRLAALDGSVKLAVRDGHLLEVEPGAGRVLGLLSVAEVRRRLMLDFSDFFSKGFAFNRIDGDIRVGGGLARSDNLLIDGPAAEIAIRGDTDLRSERFDQTVDVKPKSANVLTAVGAVAGGPIGAAVGAVANAVLKKPLAEMGAKTYRVTGPWKSPKVEVVGREQSRARNDDDRTDRAGAP</sequence>
<dbReference type="InterPro" id="IPR011836">
    <property type="entry name" value="YhdP"/>
</dbReference>
<dbReference type="PANTHER" id="PTHR38690">
    <property type="entry name" value="PROTEASE-RELATED"/>
    <property type="match status" value="1"/>
</dbReference>
<evidence type="ECO:0000259" key="3">
    <source>
        <dbReference type="Pfam" id="PF13116"/>
    </source>
</evidence>
<dbReference type="NCBIfam" id="TIGR02099">
    <property type="entry name" value="YhdP family protein"/>
    <property type="match status" value="1"/>
</dbReference>
<dbReference type="InterPro" id="IPR025263">
    <property type="entry name" value="YhdP_central"/>
</dbReference>
<feature type="compositionally biased region" description="Basic and acidic residues" evidence="1">
    <location>
        <begin position="1253"/>
        <end position="1278"/>
    </location>
</feature>
<evidence type="ECO:0000313" key="5">
    <source>
        <dbReference type="Proteomes" id="UP000781710"/>
    </source>
</evidence>
<evidence type="ECO:0000313" key="4">
    <source>
        <dbReference type="EMBL" id="KAF1725347.1"/>
    </source>
</evidence>
<accession>A0ABQ6ZHL8</accession>
<evidence type="ECO:0000256" key="2">
    <source>
        <dbReference type="SAM" id="Phobius"/>
    </source>
</evidence>
<keyword evidence="2" id="KW-0812">Transmembrane</keyword>
<comment type="caution">
    <text evidence="4">The sequence shown here is derived from an EMBL/GenBank/DDBJ whole genome shotgun (WGS) entry which is preliminary data.</text>
</comment>
<dbReference type="Proteomes" id="UP000781710">
    <property type="component" value="Unassembled WGS sequence"/>
</dbReference>
<proteinExistence type="predicted"/>